<proteinExistence type="inferred from homology"/>
<feature type="domain" description="Aminoglycoside phosphotransferase" evidence="3">
    <location>
        <begin position="45"/>
        <end position="269"/>
    </location>
</feature>
<dbReference type="EMBL" id="CP012150">
    <property type="protein sequence ID" value="AKS32906.1"/>
    <property type="molecule type" value="Genomic_DNA"/>
</dbReference>
<evidence type="ECO:0000259" key="3">
    <source>
        <dbReference type="Pfam" id="PF01636"/>
    </source>
</evidence>
<dbReference type="AlphaFoldDB" id="A0A0K0X666"/>
<dbReference type="OrthoDB" id="9801834at2"/>
<reference evidence="4 5" key="1">
    <citation type="submission" date="2015-07" db="EMBL/GenBank/DDBJ databases">
        <title>Complete genome sequence of Mycobacterium goodii X7B, a facultative thermophilic biodesulfurizing bacterium.</title>
        <authorList>
            <person name="Yu B."/>
            <person name="Li F."/>
            <person name="Xu P."/>
        </authorList>
    </citation>
    <scope>NUCLEOTIDE SEQUENCE [LARGE SCALE GENOMIC DNA]</scope>
    <source>
        <strain evidence="4 5">X7B</strain>
    </source>
</reference>
<dbReference type="Pfam" id="PF00202">
    <property type="entry name" value="Aminotran_3"/>
    <property type="match status" value="1"/>
</dbReference>
<dbReference type="SUPFAM" id="SSF56112">
    <property type="entry name" value="Protein kinase-like (PK-like)"/>
    <property type="match status" value="1"/>
</dbReference>
<dbReference type="InterPro" id="IPR015424">
    <property type="entry name" value="PyrdxlP-dep_Trfase"/>
</dbReference>
<comment type="similarity">
    <text evidence="1">Belongs to the class-III pyridoxal-phosphate-dependent aminotransferase family.</text>
</comment>
<dbReference type="KEGG" id="mgo:AFA91_14565"/>
<keyword evidence="4" id="KW-0808">Transferase</keyword>
<dbReference type="InterPro" id="IPR011009">
    <property type="entry name" value="Kinase-like_dom_sf"/>
</dbReference>
<dbReference type="GO" id="GO:0030170">
    <property type="term" value="F:pyridoxal phosphate binding"/>
    <property type="evidence" value="ECO:0007669"/>
    <property type="project" value="InterPro"/>
</dbReference>
<dbReference type="CDD" id="cd00610">
    <property type="entry name" value="OAT_like"/>
    <property type="match status" value="1"/>
</dbReference>
<evidence type="ECO:0000313" key="5">
    <source>
        <dbReference type="Proteomes" id="UP000062255"/>
    </source>
</evidence>
<gene>
    <name evidence="4" type="ORF">AFA91_14565</name>
</gene>
<dbReference type="InterPro" id="IPR015421">
    <property type="entry name" value="PyrdxlP-dep_Trfase_major"/>
</dbReference>
<sequence length="980" mass="104731">MSAERNTVGFNFLAEPELPAPQVSAAQAEQILATHYGLDAKATSLGSQQDKNFLVTRGDETVGVLKIANPAFNETELQAQDLAADLIASAEPALRIAVPLANARGEKRTAVTGLLDSAQDTAYVRLLRYLPGGALAQRGYLRPTTVAELGALAGRVTRALADFSHPGLDRILQWDLRYGAEVVSTLAPHVTDPQRRERLENAARDAWSRIAPVADGLPHQAIHMDLTDANVVVSHEPGGVVRPDGVIDFGDLTDSWTVGELAITLSSVLQHPGATPTSVLPGIRAFHAIRPLSAAEAMVLWPLLVLRTAVLNVSGAQQAAIDPDNDYVTENADGEWRMFELATSVPLDVMSAVITSDLGFDCAAAELGAVTPMVSGLHTETVTTLDLGTTSDTLDSAFVRGGWVRPDVEEELARAALADGARVVLTRFGQPRPTRAQALSQDEPTVVPTGISMWCAADITLTAPFEGEIARDGDSVTLRGNTHELTLTGVAGNPDDPATLGVATAGRRVEVALRPVGAPVAPALVTPSLAPGWLAWSTDPRPLLGLPALAAESGDADLVARRDRAFAPVQEHYYDEPPRIERGWRHFLMSTSGRCYLDMVNNVTVLGHAHPRVAETAARQLRKLNTNSRFNYASVVEFSERLASLLPEPLDTVFLVNSGSEASDLALRLAIAAAGRPDVVAMREAYHGWTYGTDAVSTSTADNPNALETRPDWVHTVESPNSFRGKYRGTEVGRYAEEAVAQIEQLAAAGRAPAAFICETVYGNAGGMALPDGYLETVYAAIRANGGYAVADEVQVGYGRLGEWFWGFQQQGVVPDIVSMAKSTGNGYPLGAVVTSREVAEAFRSQGYFFSSTGGSPLSCAIGMTVLDVLGEERLQENASRVGAHLKSRLLALADKHPIIGTVHGVGLYLGVEMIRDLDTLEPATEETALICDRMLELGVIIQPTGDHQNILKTKPPLCIDTESADFYVDALDRVLTEGW</sequence>
<evidence type="ECO:0000313" key="4">
    <source>
        <dbReference type="EMBL" id="AKS32906.1"/>
    </source>
</evidence>
<dbReference type="RefSeq" id="WP_049745342.1">
    <property type="nucleotide sequence ID" value="NZ_CP012150.1"/>
</dbReference>
<dbReference type="GO" id="GO:0008483">
    <property type="term" value="F:transaminase activity"/>
    <property type="evidence" value="ECO:0007669"/>
    <property type="project" value="UniProtKB-KW"/>
</dbReference>
<dbReference type="InterPro" id="IPR005814">
    <property type="entry name" value="Aminotrans_3"/>
</dbReference>
<dbReference type="Gene3D" id="3.40.640.10">
    <property type="entry name" value="Type I PLP-dependent aspartate aminotransferase-like (Major domain)"/>
    <property type="match status" value="1"/>
</dbReference>
<keyword evidence="4" id="KW-0032">Aminotransferase</keyword>
<dbReference type="PANTHER" id="PTHR45688">
    <property type="match status" value="1"/>
</dbReference>
<dbReference type="Pfam" id="PF01636">
    <property type="entry name" value="APH"/>
    <property type="match status" value="1"/>
</dbReference>
<evidence type="ECO:0000256" key="1">
    <source>
        <dbReference type="ARBA" id="ARBA00008954"/>
    </source>
</evidence>
<protein>
    <submittedName>
        <fullName evidence="4">4-aminobutyrate aminotransferase</fullName>
    </submittedName>
</protein>
<dbReference type="Proteomes" id="UP000062255">
    <property type="component" value="Chromosome"/>
</dbReference>
<dbReference type="Gene3D" id="3.90.1150.10">
    <property type="entry name" value="Aspartate Aminotransferase, domain 1"/>
    <property type="match status" value="1"/>
</dbReference>
<dbReference type="InterPro" id="IPR015422">
    <property type="entry name" value="PyrdxlP-dep_Trfase_small"/>
</dbReference>
<dbReference type="PATRIC" id="fig|134601.6.peg.3018"/>
<dbReference type="Gene3D" id="3.90.1200.10">
    <property type="match status" value="1"/>
</dbReference>
<dbReference type="STRING" id="134601.AFA91_14565"/>
<organism evidence="4 5">
    <name type="scientific">Mycolicibacterium goodii</name>
    <name type="common">Mycobacterium goodii</name>
    <dbReference type="NCBI Taxonomy" id="134601"/>
    <lineage>
        <taxon>Bacteria</taxon>
        <taxon>Bacillati</taxon>
        <taxon>Actinomycetota</taxon>
        <taxon>Actinomycetes</taxon>
        <taxon>Mycobacteriales</taxon>
        <taxon>Mycobacteriaceae</taxon>
        <taxon>Mycolicibacterium</taxon>
    </lineage>
</organism>
<dbReference type="InterPro" id="IPR002575">
    <property type="entry name" value="Aminoglycoside_PTrfase"/>
</dbReference>
<evidence type="ECO:0000256" key="2">
    <source>
        <dbReference type="ARBA" id="ARBA00022898"/>
    </source>
</evidence>
<dbReference type="NCBIfam" id="NF004800">
    <property type="entry name" value="PRK06149.1"/>
    <property type="match status" value="1"/>
</dbReference>
<keyword evidence="2" id="KW-0663">Pyridoxal phosphate</keyword>
<dbReference type="PANTHER" id="PTHR45688:SF13">
    <property type="entry name" value="ALANINE--GLYOXYLATE AMINOTRANSFERASE 2-LIKE"/>
    <property type="match status" value="1"/>
</dbReference>
<dbReference type="SUPFAM" id="SSF53383">
    <property type="entry name" value="PLP-dependent transferases"/>
    <property type="match status" value="1"/>
</dbReference>
<name>A0A0K0X666_MYCGD</name>
<accession>A0A0K0X666</accession>